<name>A0A3E0WDM4_9MICO</name>
<dbReference type="Gene3D" id="3.40.1110.10">
    <property type="entry name" value="Calcium-transporting ATPase, cytoplasmic domain N"/>
    <property type="match status" value="1"/>
</dbReference>
<dbReference type="InterPro" id="IPR059000">
    <property type="entry name" value="ATPase_P-type_domA"/>
</dbReference>
<dbReference type="InterPro" id="IPR050510">
    <property type="entry name" value="Cation_transp_ATPase_P-type"/>
</dbReference>
<dbReference type="SMART" id="SM00831">
    <property type="entry name" value="Cation_ATPase_N"/>
    <property type="match status" value="1"/>
</dbReference>
<evidence type="ECO:0000256" key="2">
    <source>
        <dbReference type="ARBA" id="ARBA00005675"/>
    </source>
</evidence>
<evidence type="ECO:0000313" key="12">
    <source>
        <dbReference type="Proteomes" id="UP000257080"/>
    </source>
</evidence>
<evidence type="ECO:0000256" key="5">
    <source>
        <dbReference type="ARBA" id="ARBA00022741"/>
    </source>
</evidence>
<dbReference type="InterPro" id="IPR023298">
    <property type="entry name" value="ATPase_P-typ_TM_dom_sf"/>
</dbReference>
<keyword evidence="6" id="KW-0067">ATP-binding</keyword>
<dbReference type="Proteomes" id="UP000257080">
    <property type="component" value="Unassembled WGS sequence"/>
</dbReference>
<dbReference type="InterPro" id="IPR023299">
    <property type="entry name" value="ATPase_P-typ_cyto_dom_N"/>
</dbReference>
<dbReference type="EMBL" id="NBXE01000005">
    <property type="protein sequence ID" value="RFA29131.1"/>
    <property type="molecule type" value="Genomic_DNA"/>
</dbReference>
<evidence type="ECO:0000259" key="10">
    <source>
        <dbReference type="SMART" id="SM00831"/>
    </source>
</evidence>
<dbReference type="Gene3D" id="2.70.150.10">
    <property type="entry name" value="Calcium-transporting ATPase, cytoplasmic transduction domain A"/>
    <property type="match status" value="1"/>
</dbReference>
<feature type="transmembrane region" description="Helical" evidence="9">
    <location>
        <begin position="269"/>
        <end position="288"/>
    </location>
</feature>
<dbReference type="OrthoDB" id="9814270at2"/>
<evidence type="ECO:0000256" key="8">
    <source>
        <dbReference type="ARBA" id="ARBA00023136"/>
    </source>
</evidence>
<dbReference type="InterPro" id="IPR018303">
    <property type="entry name" value="ATPase_P-typ_P_site"/>
</dbReference>
<dbReference type="InterPro" id="IPR004014">
    <property type="entry name" value="ATPase_P-typ_cation-transptr_N"/>
</dbReference>
<feature type="transmembrane region" description="Helical" evidence="9">
    <location>
        <begin position="80"/>
        <end position="99"/>
    </location>
</feature>
<accession>A0A3E0WDM4</accession>
<protein>
    <recommendedName>
        <fullName evidence="10">Cation-transporting P-type ATPase N-terminal domain-containing protein</fullName>
    </recommendedName>
</protein>
<keyword evidence="5" id="KW-0547">Nucleotide-binding</keyword>
<sequence>MTIPGHPYLESAQKVLGDLDSAPGGLTDTQVAAHRARYGSNVIVSLKKVSRLRRYLGQFKDWMILLLLASAVVTGVLGDIGTTVVLLVLVGINTLIGFVQESRAEKTMEALGRLVAPTSEVVRAGVPVEVASSDLVVGDVIRLTEGSSVPADVRLVESSAFSTNEFALTGESDPTCKSTQDIAHEVPVAERHNMAYAATTVATGVAPGVVSATGMGTELGRIARLSDSAPPTPSPLQSEMAKIAHWVTIGVGFLTVVVLAVVIQSDMSITVALLFAVGFACALIPQGLPAEVNTALAAAAASLARQNVLVRKLSAVETLGATHVICTDKTGTLTKNEMTVTEIVVGDASYSLTGIGYDPTGQLVPAPGDNESRVRAFLQVGVLASNARLAPPTKDAPTWRILGDPTEGSLLVAARKIGIDLDDLQKRTSRSASCRSIRRAN</sequence>
<evidence type="ECO:0000256" key="1">
    <source>
        <dbReference type="ARBA" id="ARBA00004651"/>
    </source>
</evidence>
<dbReference type="PANTHER" id="PTHR43294:SF21">
    <property type="entry name" value="CATION TRANSPORTING ATPASE"/>
    <property type="match status" value="1"/>
</dbReference>
<evidence type="ECO:0000256" key="7">
    <source>
        <dbReference type="ARBA" id="ARBA00022989"/>
    </source>
</evidence>
<dbReference type="PROSITE" id="PS00154">
    <property type="entry name" value="ATPASE_E1_E2"/>
    <property type="match status" value="1"/>
</dbReference>
<dbReference type="SUPFAM" id="SSF81660">
    <property type="entry name" value="Metal cation-transporting ATPase, ATP-binding domain N"/>
    <property type="match status" value="1"/>
</dbReference>
<dbReference type="Pfam" id="PF00122">
    <property type="entry name" value="E1-E2_ATPase"/>
    <property type="match status" value="1"/>
</dbReference>
<feature type="transmembrane region" description="Helical" evidence="9">
    <location>
        <begin position="243"/>
        <end position="263"/>
    </location>
</feature>
<dbReference type="Pfam" id="PF00690">
    <property type="entry name" value="Cation_ATPase_N"/>
    <property type="match status" value="1"/>
</dbReference>
<keyword evidence="8 9" id="KW-0472">Membrane</keyword>
<dbReference type="NCBIfam" id="TIGR01494">
    <property type="entry name" value="ATPase_P-type"/>
    <property type="match status" value="1"/>
</dbReference>
<dbReference type="PANTHER" id="PTHR43294">
    <property type="entry name" value="SODIUM/POTASSIUM-TRANSPORTING ATPASE SUBUNIT ALPHA"/>
    <property type="match status" value="1"/>
</dbReference>
<feature type="domain" description="Cation-transporting P-type ATPase N-terminal" evidence="10">
    <location>
        <begin position="6"/>
        <end position="79"/>
    </location>
</feature>
<keyword evidence="3" id="KW-1003">Cell membrane</keyword>
<dbReference type="AlphaFoldDB" id="A0A3E0WDM4"/>
<dbReference type="SUPFAM" id="SSF81665">
    <property type="entry name" value="Calcium ATPase, transmembrane domain M"/>
    <property type="match status" value="1"/>
</dbReference>
<evidence type="ECO:0000256" key="6">
    <source>
        <dbReference type="ARBA" id="ARBA00022840"/>
    </source>
</evidence>
<dbReference type="PRINTS" id="PR00119">
    <property type="entry name" value="CATATPASE"/>
</dbReference>
<evidence type="ECO:0000256" key="4">
    <source>
        <dbReference type="ARBA" id="ARBA00022692"/>
    </source>
</evidence>
<dbReference type="PRINTS" id="PR00121">
    <property type="entry name" value="NAKATPASE"/>
</dbReference>
<dbReference type="GO" id="GO:0005886">
    <property type="term" value="C:plasma membrane"/>
    <property type="evidence" value="ECO:0007669"/>
    <property type="project" value="UniProtKB-SubCell"/>
</dbReference>
<dbReference type="Gene3D" id="1.20.1110.10">
    <property type="entry name" value="Calcium-transporting ATPase, transmembrane domain"/>
    <property type="match status" value="1"/>
</dbReference>
<reference evidence="11 12" key="1">
    <citation type="submission" date="2017-04" db="EMBL/GenBank/DDBJ databases">
        <title>Comparative genome analysis of Subtercola boreus.</title>
        <authorList>
            <person name="Cho Y.-J."/>
            <person name="Cho A."/>
            <person name="Kim O.-S."/>
            <person name="Lee J.-I."/>
        </authorList>
    </citation>
    <scope>NUCLEOTIDE SEQUENCE [LARGE SCALE GENOMIC DNA]</scope>
    <source>
        <strain evidence="11 12">P28004</strain>
    </source>
</reference>
<dbReference type="InterPro" id="IPR008250">
    <property type="entry name" value="ATPase_P-typ_transduc_dom_A_sf"/>
</dbReference>
<evidence type="ECO:0000256" key="9">
    <source>
        <dbReference type="SAM" id="Phobius"/>
    </source>
</evidence>
<evidence type="ECO:0000313" key="11">
    <source>
        <dbReference type="EMBL" id="RFA29131.1"/>
    </source>
</evidence>
<organism evidence="11 12">
    <name type="scientific">Subtercola boreus</name>
    <dbReference type="NCBI Taxonomy" id="120213"/>
    <lineage>
        <taxon>Bacteria</taxon>
        <taxon>Bacillati</taxon>
        <taxon>Actinomycetota</taxon>
        <taxon>Actinomycetes</taxon>
        <taxon>Micrococcales</taxon>
        <taxon>Microbacteriaceae</taxon>
        <taxon>Subtercola</taxon>
    </lineage>
</organism>
<comment type="similarity">
    <text evidence="2">Belongs to the cation transport ATPase (P-type) (TC 3.A.3) family. Type IIA subfamily.</text>
</comment>
<comment type="caution">
    <text evidence="11">The sequence shown here is derived from an EMBL/GenBank/DDBJ whole genome shotgun (WGS) entry which is preliminary data.</text>
</comment>
<dbReference type="GO" id="GO:0016887">
    <property type="term" value="F:ATP hydrolysis activity"/>
    <property type="evidence" value="ECO:0007669"/>
    <property type="project" value="InterPro"/>
</dbReference>
<proteinExistence type="inferred from homology"/>
<dbReference type="InterPro" id="IPR001757">
    <property type="entry name" value="P_typ_ATPase"/>
</dbReference>
<comment type="subcellular location">
    <subcellularLocation>
        <location evidence="1">Cell membrane</location>
        <topology evidence="1">Multi-pass membrane protein</topology>
    </subcellularLocation>
</comment>
<keyword evidence="4 9" id="KW-0812">Transmembrane</keyword>
<dbReference type="GO" id="GO:0005524">
    <property type="term" value="F:ATP binding"/>
    <property type="evidence" value="ECO:0007669"/>
    <property type="project" value="UniProtKB-KW"/>
</dbReference>
<gene>
    <name evidence="11" type="ORF">B7R25_02165</name>
</gene>
<keyword evidence="7 9" id="KW-1133">Transmembrane helix</keyword>
<evidence type="ECO:0000256" key="3">
    <source>
        <dbReference type="ARBA" id="ARBA00022475"/>
    </source>
</evidence>
<dbReference type="SUPFAM" id="SSF81653">
    <property type="entry name" value="Calcium ATPase, transduction domain A"/>
    <property type="match status" value="1"/>
</dbReference>